<keyword evidence="1" id="KW-0805">Transcription regulation</keyword>
<sequence>MTHPTDLLASFAAGTLPDEDARQVARHLDRCAGCAAEAASWQRIGAAVADRVAAVAVPPSGLLDAVLARLSADGAPRTAGQAASSEPPTPAATGSVALPRYAAVPGGAVGARAVRILARQWRLVDRRVWPVAGAVLALGTGFAAWAPSRISGTVLAMVVPLVAALAIAGACGSGTDPAAEVVAASPTGVRTVLLARLSLVLGVIVGAASVASLGLGWFDAASSPPLLFVAWLGPVTLLSAVSFALSVLWRPAVGIAGAMALWMLRALAGTGTLDHTVLNVVEPLWRTSGPVLTGAALLVAGAVALSPHLPGRASRAYGW</sequence>
<feature type="transmembrane region" description="Helical" evidence="3">
    <location>
        <begin position="291"/>
        <end position="309"/>
    </location>
</feature>
<evidence type="ECO:0000256" key="3">
    <source>
        <dbReference type="SAM" id="Phobius"/>
    </source>
</evidence>
<dbReference type="Proteomes" id="UP001332243">
    <property type="component" value="Unassembled WGS sequence"/>
</dbReference>
<keyword evidence="2" id="KW-0804">Transcription</keyword>
<name>A0ABU7S3T2_9ACTN</name>
<dbReference type="InterPro" id="IPR041916">
    <property type="entry name" value="Anti_sigma_zinc_sf"/>
</dbReference>
<dbReference type="Gene3D" id="1.10.10.1320">
    <property type="entry name" value="Anti-sigma factor, zinc-finger domain"/>
    <property type="match status" value="1"/>
</dbReference>
<organism evidence="5 6">
    <name type="scientific">Plantactinospora sonchi</name>
    <dbReference type="NCBI Taxonomy" id="1544735"/>
    <lineage>
        <taxon>Bacteria</taxon>
        <taxon>Bacillati</taxon>
        <taxon>Actinomycetota</taxon>
        <taxon>Actinomycetes</taxon>
        <taxon>Micromonosporales</taxon>
        <taxon>Micromonosporaceae</taxon>
        <taxon>Plantactinospora</taxon>
    </lineage>
</organism>
<feature type="transmembrane region" description="Helical" evidence="3">
    <location>
        <begin position="193"/>
        <end position="218"/>
    </location>
</feature>
<feature type="transmembrane region" description="Helical" evidence="3">
    <location>
        <begin position="128"/>
        <end position="146"/>
    </location>
</feature>
<proteinExistence type="predicted"/>
<feature type="transmembrane region" description="Helical" evidence="3">
    <location>
        <begin position="252"/>
        <end position="271"/>
    </location>
</feature>
<keyword evidence="3" id="KW-1133">Transmembrane helix</keyword>
<dbReference type="EMBL" id="JAZGQK010000034">
    <property type="protein sequence ID" value="MEE6263079.1"/>
    <property type="molecule type" value="Genomic_DNA"/>
</dbReference>
<dbReference type="RefSeq" id="WP_331218017.1">
    <property type="nucleotide sequence ID" value="NZ_JAZGQK010000034.1"/>
</dbReference>
<keyword evidence="3" id="KW-0812">Transmembrane</keyword>
<evidence type="ECO:0000256" key="2">
    <source>
        <dbReference type="ARBA" id="ARBA00023163"/>
    </source>
</evidence>
<feature type="transmembrane region" description="Helical" evidence="3">
    <location>
        <begin position="224"/>
        <end position="245"/>
    </location>
</feature>
<evidence type="ECO:0000259" key="4">
    <source>
        <dbReference type="Pfam" id="PF13490"/>
    </source>
</evidence>
<gene>
    <name evidence="5" type="ORF">V1633_31830</name>
</gene>
<reference evidence="5 6" key="1">
    <citation type="submission" date="2024-01" db="EMBL/GenBank/DDBJ databases">
        <title>Genome insights into Plantactinospora sonchi sp. nov.</title>
        <authorList>
            <person name="Wang L."/>
        </authorList>
    </citation>
    <scope>NUCLEOTIDE SEQUENCE [LARGE SCALE GENOMIC DNA]</scope>
    <source>
        <strain evidence="5 6">NEAU-QY2</strain>
    </source>
</reference>
<dbReference type="Pfam" id="PF13490">
    <property type="entry name" value="zf-HC2"/>
    <property type="match status" value="1"/>
</dbReference>
<dbReference type="InterPro" id="IPR027383">
    <property type="entry name" value="Znf_put"/>
</dbReference>
<evidence type="ECO:0000313" key="5">
    <source>
        <dbReference type="EMBL" id="MEE6263079.1"/>
    </source>
</evidence>
<evidence type="ECO:0000256" key="1">
    <source>
        <dbReference type="ARBA" id="ARBA00023015"/>
    </source>
</evidence>
<protein>
    <submittedName>
        <fullName evidence="5">Zf-HC2 domain-containing protein</fullName>
    </submittedName>
</protein>
<evidence type="ECO:0000313" key="6">
    <source>
        <dbReference type="Proteomes" id="UP001332243"/>
    </source>
</evidence>
<keyword evidence="3" id="KW-0472">Membrane</keyword>
<keyword evidence="6" id="KW-1185">Reference proteome</keyword>
<feature type="domain" description="Putative zinc-finger" evidence="4">
    <location>
        <begin position="6"/>
        <end position="35"/>
    </location>
</feature>
<feature type="transmembrane region" description="Helical" evidence="3">
    <location>
        <begin position="152"/>
        <end position="172"/>
    </location>
</feature>
<comment type="caution">
    <text evidence="5">The sequence shown here is derived from an EMBL/GenBank/DDBJ whole genome shotgun (WGS) entry which is preliminary data.</text>
</comment>
<accession>A0ABU7S3T2</accession>